<gene>
    <name evidence="7" type="ORF">CCAP1982_LOCUS8365</name>
</gene>
<reference evidence="7" key="1">
    <citation type="submission" date="2020-11" db="EMBL/GenBank/DDBJ databases">
        <authorList>
            <person name="Whitehead M."/>
        </authorList>
    </citation>
    <scope>NUCLEOTIDE SEQUENCE</scope>
    <source>
        <strain evidence="7">EGII</strain>
    </source>
</reference>
<evidence type="ECO:0000256" key="3">
    <source>
        <dbReference type="ARBA" id="ARBA00022692"/>
    </source>
</evidence>
<keyword evidence="3 6" id="KW-0812">Transmembrane</keyword>
<evidence type="ECO:0000313" key="7">
    <source>
        <dbReference type="EMBL" id="CAD6999853.1"/>
    </source>
</evidence>
<comment type="caution">
    <text evidence="7">The sequence shown here is derived from an EMBL/GenBank/DDBJ whole genome shotgun (WGS) entry which is preliminary data.</text>
</comment>
<dbReference type="GO" id="GO:0050909">
    <property type="term" value="P:sensory perception of taste"/>
    <property type="evidence" value="ECO:0007669"/>
    <property type="project" value="InterPro"/>
</dbReference>
<dbReference type="Pfam" id="PF08395">
    <property type="entry name" value="7tm_7"/>
    <property type="match status" value="1"/>
</dbReference>
<comment type="caution">
    <text evidence="6">Lacks conserved residue(s) required for the propagation of feature annotation.</text>
</comment>
<keyword evidence="8" id="KW-1185">Reference proteome</keyword>
<comment type="similarity">
    <text evidence="6">Belongs to the insect chemoreceptor superfamily. Gustatory receptor (GR) family.</text>
</comment>
<name>A0A811US79_CERCA</name>
<dbReference type="GO" id="GO:0007165">
    <property type="term" value="P:signal transduction"/>
    <property type="evidence" value="ECO:0007669"/>
    <property type="project" value="UniProtKB-KW"/>
</dbReference>
<feature type="transmembrane region" description="Helical" evidence="6">
    <location>
        <begin position="28"/>
        <end position="46"/>
    </location>
</feature>
<dbReference type="EMBL" id="CAJHJT010000012">
    <property type="protein sequence ID" value="CAD6999853.1"/>
    <property type="molecule type" value="Genomic_DNA"/>
</dbReference>
<evidence type="ECO:0000256" key="6">
    <source>
        <dbReference type="RuleBase" id="RU363108"/>
    </source>
</evidence>
<feature type="transmembrane region" description="Helical" evidence="6">
    <location>
        <begin position="83"/>
        <end position="102"/>
    </location>
</feature>
<evidence type="ECO:0000313" key="8">
    <source>
        <dbReference type="Proteomes" id="UP000606786"/>
    </source>
</evidence>
<comment type="function">
    <text evidence="6">Gustatory receptor which mediates acceptance or avoidance behavior, depending on its substrates.</text>
</comment>
<feature type="transmembrane region" description="Helical" evidence="6">
    <location>
        <begin position="108"/>
        <end position="135"/>
    </location>
</feature>
<evidence type="ECO:0000256" key="2">
    <source>
        <dbReference type="ARBA" id="ARBA00022475"/>
    </source>
</evidence>
<comment type="subcellular location">
    <subcellularLocation>
        <location evidence="1 6">Cell membrane</location>
        <topology evidence="1 6">Multi-pass membrane protein</topology>
    </subcellularLocation>
</comment>
<evidence type="ECO:0000256" key="1">
    <source>
        <dbReference type="ARBA" id="ARBA00004651"/>
    </source>
</evidence>
<dbReference type="AlphaFoldDB" id="A0A811US79"/>
<dbReference type="OrthoDB" id="8067175at2759"/>
<evidence type="ECO:0000256" key="4">
    <source>
        <dbReference type="ARBA" id="ARBA00022989"/>
    </source>
</evidence>
<dbReference type="GO" id="GO:0005886">
    <property type="term" value="C:plasma membrane"/>
    <property type="evidence" value="ECO:0007669"/>
    <property type="project" value="UniProtKB-SubCell"/>
</dbReference>
<organism evidence="7 8">
    <name type="scientific">Ceratitis capitata</name>
    <name type="common">Mediterranean fruit fly</name>
    <name type="synonym">Tephritis capitata</name>
    <dbReference type="NCBI Taxonomy" id="7213"/>
    <lineage>
        <taxon>Eukaryota</taxon>
        <taxon>Metazoa</taxon>
        <taxon>Ecdysozoa</taxon>
        <taxon>Arthropoda</taxon>
        <taxon>Hexapoda</taxon>
        <taxon>Insecta</taxon>
        <taxon>Pterygota</taxon>
        <taxon>Neoptera</taxon>
        <taxon>Endopterygota</taxon>
        <taxon>Diptera</taxon>
        <taxon>Brachycera</taxon>
        <taxon>Muscomorpha</taxon>
        <taxon>Tephritoidea</taxon>
        <taxon>Tephritidae</taxon>
        <taxon>Ceratitis</taxon>
        <taxon>Ceratitis</taxon>
    </lineage>
</organism>
<protein>
    <recommendedName>
        <fullName evidence="6">Gustatory receptor</fullName>
    </recommendedName>
</protein>
<sequence length="332" mass="38341">MAFLLAVYASLDDAFLTGDPLAMILNRLAAYMTFSALLPMWWVNWLRRQRLQDLFNEFAAIEADFFYPYRHLLADCTTYDNYLLWKGLASLLQNLSIFYTTTVETPSILLIIFTCLLTILTNVVLLVATHFYLVVLHTYRLIWALNRRLEAIAADSIMPRLCQRRHLLSVEIDTMASIYARLISLCERYTRMHQLHLLLVIGSVTASNIEVLFYVRLLWSGKVAERTSFNVFATFQIFVVNLLGFWLTITICELALVESRKTSAILRGFSAKPKLTLNVERSLECFAIICSSTKLRFHICGLFDINHLTGLNVLSTMILYLIYLVQYYHDNL</sequence>
<feature type="transmembrane region" description="Helical" evidence="6">
    <location>
        <begin position="231"/>
        <end position="257"/>
    </location>
</feature>
<keyword evidence="4 6" id="KW-1133">Transmembrane helix</keyword>
<feature type="transmembrane region" description="Helical" evidence="6">
    <location>
        <begin position="311"/>
        <end position="329"/>
    </location>
</feature>
<keyword evidence="5 6" id="KW-0472">Membrane</keyword>
<keyword evidence="2 6" id="KW-1003">Cell membrane</keyword>
<proteinExistence type="inferred from homology"/>
<evidence type="ECO:0000256" key="5">
    <source>
        <dbReference type="ARBA" id="ARBA00023136"/>
    </source>
</evidence>
<keyword evidence="6" id="KW-0675">Receptor</keyword>
<feature type="transmembrane region" description="Helical" evidence="6">
    <location>
        <begin position="197"/>
        <end position="219"/>
    </location>
</feature>
<keyword evidence="6" id="KW-0807">Transducer</keyword>
<dbReference type="InterPro" id="IPR013604">
    <property type="entry name" value="7TM_chemorcpt"/>
</dbReference>
<accession>A0A811US79</accession>
<dbReference type="Proteomes" id="UP000606786">
    <property type="component" value="Unassembled WGS sequence"/>
</dbReference>